<proteinExistence type="predicted"/>
<reference evidence="1 2" key="1">
    <citation type="submission" date="2018-02" db="EMBL/GenBank/DDBJ databases">
        <title>Complete genome sequencing of Faecalibacterium prausnitzii strains isolated from the human gut.</title>
        <authorList>
            <person name="Fitzgerald B.C."/>
            <person name="Shkoporov A.N."/>
            <person name="Ross P.R."/>
            <person name="Hill C."/>
        </authorList>
    </citation>
    <scope>NUCLEOTIDE SEQUENCE [LARGE SCALE GENOMIC DNA]</scope>
    <source>
        <strain evidence="1 2">APC942/18-1</strain>
    </source>
</reference>
<accession>A0AAX1QM98</accession>
<dbReference type="EMBL" id="PRLA01000001">
    <property type="protein sequence ID" value="RAW52843.1"/>
    <property type="molecule type" value="Genomic_DNA"/>
</dbReference>
<sequence>MLIIYHFPLPKQVPGRLFCRKCRFCCIGYTRHDTLRFATAEPNYALYLITAPTAAEVAKEFRQLIGPSYIPPKWAFGLAQSRFGYKTEADIREVAQPAANTAQLNDTALTFWRFAPDGQPAPYRMYTDDGVTTDHNKPGHWRIVGQ</sequence>
<dbReference type="AlphaFoldDB" id="A0AAX1QM98"/>
<evidence type="ECO:0000313" key="1">
    <source>
        <dbReference type="EMBL" id="RAW52843.1"/>
    </source>
</evidence>
<name>A0AAX1QM98_9FIRM</name>
<evidence type="ECO:0000313" key="2">
    <source>
        <dbReference type="Proteomes" id="UP000250997"/>
    </source>
</evidence>
<comment type="caution">
    <text evidence="1">The sequence shown here is derived from an EMBL/GenBank/DDBJ whole genome shotgun (WGS) entry which is preliminary data.</text>
</comment>
<dbReference type="Proteomes" id="UP000250997">
    <property type="component" value="Unassembled WGS sequence"/>
</dbReference>
<dbReference type="Gene3D" id="3.20.20.80">
    <property type="entry name" value="Glycosidases"/>
    <property type="match status" value="1"/>
</dbReference>
<organism evidence="1 2">
    <name type="scientific">Faecalibacterium prausnitzii</name>
    <dbReference type="NCBI Taxonomy" id="853"/>
    <lineage>
        <taxon>Bacteria</taxon>
        <taxon>Bacillati</taxon>
        <taxon>Bacillota</taxon>
        <taxon>Clostridia</taxon>
        <taxon>Eubacteriales</taxon>
        <taxon>Oscillospiraceae</taxon>
        <taxon>Faecalibacterium</taxon>
    </lineage>
</organism>
<gene>
    <name evidence="1" type="ORF">C4N27_01470</name>
</gene>
<protein>
    <submittedName>
        <fullName evidence="1">Uncharacterized protein</fullName>
    </submittedName>
</protein>